<dbReference type="Proteomes" id="UP000189580">
    <property type="component" value="Chromosome a"/>
</dbReference>
<dbReference type="EMBL" id="CP014501">
    <property type="protein sequence ID" value="ANB12342.1"/>
    <property type="molecule type" value="Genomic_DNA"/>
</dbReference>
<evidence type="ECO:0000256" key="1">
    <source>
        <dbReference type="SAM" id="MobiDB-lite"/>
    </source>
</evidence>
<keyword evidence="3" id="KW-1185">Reference proteome</keyword>
<accession>A0A167D0W7</accession>
<dbReference type="PANTHER" id="PTHR33266:SF1">
    <property type="entry name" value="F-BOX DOMAIN-CONTAINING PROTEIN"/>
    <property type="match status" value="1"/>
</dbReference>
<gene>
    <name evidence="2" type="ORF">AWJ20_592</name>
</gene>
<evidence type="ECO:0000313" key="2">
    <source>
        <dbReference type="EMBL" id="ANB12342.1"/>
    </source>
</evidence>
<reference evidence="2 3" key="1">
    <citation type="submission" date="2016-02" db="EMBL/GenBank/DDBJ databases">
        <title>Complete genome sequence and transcriptome regulation of the pentose utilising yeast Sugiyamaella lignohabitans.</title>
        <authorList>
            <person name="Bellasio M."/>
            <person name="Peymann A."/>
            <person name="Valli M."/>
            <person name="Sipitzky M."/>
            <person name="Graf A."/>
            <person name="Sauer M."/>
            <person name="Marx H."/>
            <person name="Mattanovich D."/>
        </authorList>
    </citation>
    <scope>NUCLEOTIDE SEQUENCE [LARGE SCALE GENOMIC DNA]</scope>
    <source>
        <strain evidence="2 3">CBS 10342</strain>
    </source>
</reference>
<dbReference type="PANTHER" id="PTHR33266">
    <property type="entry name" value="CHROMOSOME 15, WHOLE GENOME SHOTGUN SEQUENCE"/>
    <property type="match status" value="1"/>
</dbReference>
<name>A0A167D0W7_9ASCO</name>
<organism evidence="2 3">
    <name type="scientific">Sugiyamaella lignohabitans</name>
    <dbReference type="NCBI Taxonomy" id="796027"/>
    <lineage>
        <taxon>Eukaryota</taxon>
        <taxon>Fungi</taxon>
        <taxon>Dikarya</taxon>
        <taxon>Ascomycota</taxon>
        <taxon>Saccharomycotina</taxon>
        <taxon>Dipodascomycetes</taxon>
        <taxon>Dipodascales</taxon>
        <taxon>Trichomonascaceae</taxon>
        <taxon>Sugiyamaella</taxon>
    </lineage>
</organism>
<dbReference type="OrthoDB" id="107110at2759"/>
<protein>
    <submittedName>
        <fullName evidence="2">Uncharacterized protein</fullName>
    </submittedName>
</protein>
<dbReference type="AlphaFoldDB" id="A0A167D0W7"/>
<dbReference type="GeneID" id="30037641"/>
<dbReference type="KEGG" id="slb:AWJ20_592"/>
<sequence length="948" mass="109304">MNNRDDPFYQLGPVRKYLGLVAKSYQNNLGSWKKSLLQELCENLYKFGYVQNLSNMTYVITLNVSENALPNDPDTSALDILKRNFYINLDFLCPYVELIPCILEFLISQRPEVQPYRGRNITAVIKDIFLRNNVRVDNIWQADRPYSNFKDIVEFFVSANGPPRIQQKLAQLFEVRHMGPSSRPFFNFIKETIRNVSEGFPRVYSPCVYIVQSSMYGKSRLIKNLACHHVYASYMCFREGFISGYPRACFGRSIDRGKTLGYFRYSNDSAFACDVVLFLICTLEVIVEGLERNDDDFTTVEKFWNLQETSLVFEQNVEMRFLEKRDSIGYIWETIRDQSAVRITEDSVVISEDVKDLLRTGWHKYCSALKRNKDPKIEECFVLAIDEARSLGIQSKPDTMSEPFLKIFKRVARFFNTAILWRGFAIIFAGTPAAISDLSPPPEDDSSLIATDTIDAHPWYNLGTFDLHVRWGETPLTLDFTEIGTLRYYAKFGRPSWKLYTDSGHENELLADATARLRGRDIDSLSKQQLLYAVYAPLMNHDYRTAERLVESQMATLEWVSDNHGQIEVGYPSEPILALAAHRLLEGERDDILVSHLIIERALCIGDAGEFIARWMLLDALKTTGLRDGVQSNYCRVRDLFNGLQEKYLVTCSSDHPNEHHLLNGRIHINHWKTLESTCTLNDLAEGFLRGCGFCFGRNQQAFNLLIPVYLESEHVDLTNIRLFEGDKNREWEKEEKDAVHQAFSVIVIQVRNNQNSRDAKYKKIHDHMVRHSQKIFERKRPYIITAYFQLGETPPVGYRNKPSYKTKWTRFFSIRKDSGDITRSEGDAVLSPDFALAYDIRVTVTNVNKEFIHKYRRVALSCQPEKLEKLRRNQRGATQKALNFHADDGNGGEQSEGVEEREIPDAPNIIVQPQDANEDQGHEGIELEVPSILTRLYPRSATRPKYT</sequence>
<evidence type="ECO:0000313" key="3">
    <source>
        <dbReference type="Proteomes" id="UP000189580"/>
    </source>
</evidence>
<dbReference type="RefSeq" id="XP_018734819.1">
    <property type="nucleotide sequence ID" value="XM_018882541.1"/>
</dbReference>
<proteinExistence type="predicted"/>
<feature type="region of interest" description="Disordered" evidence="1">
    <location>
        <begin position="884"/>
        <end position="910"/>
    </location>
</feature>